<reference evidence="2 3" key="1">
    <citation type="submission" date="2016-05" db="EMBL/GenBank/DDBJ databases">
        <title>Single-cell genome of chain-forming Candidatus Thiomargarita nelsonii and comparison to other large sulfur-oxidizing bacteria.</title>
        <authorList>
            <person name="Winkel M."/>
            <person name="Salman V."/>
            <person name="Woyke T."/>
            <person name="Schulz-Vogt H."/>
            <person name="Richter M."/>
            <person name="Flood B."/>
            <person name="Bailey J."/>
            <person name="Amann R."/>
            <person name="Mussmann M."/>
        </authorList>
    </citation>
    <scope>NUCLEOTIDE SEQUENCE [LARGE SCALE GENOMIC DNA]</scope>
    <source>
        <strain evidence="2 3">THI036</strain>
    </source>
</reference>
<evidence type="ECO:0000259" key="1">
    <source>
        <dbReference type="Pfam" id="PF13274"/>
    </source>
</evidence>
<dbReference type="InterPro" id="IPR025272">
    <property type="entry name" value="SocA_Panacea"/>
</dbReference>
<dbReference type="Proteomes" id="UP000076962">
    <property type="component" value="Unassembled WGS sequence"/>
</dbReference>
<dbReference type="PATRIC" id="fig|1003181.4.peg.4331"/>
<sequence length="161" mass="18538">MDIFKKLKIKANTMTNVFDIATYILSKQGPMPAMKLHKLVYYCQAWSLVWDEQPLFNEPIKAWANGPVVPELYEVHKGKFKVEAADFPGNTEGLNETQKEIVSIVLRDYGSKPSQWLSDLTHLEAPWRETRKGLSDAERGDREITWAAMAEYYESLLPEED</sequence>
<dbReference type="AlphaFoldDB" id="A0A176RZ36"/>
<protein>
    <submittedName>
        <fullName evidence="2">Phage-associated protein</fullName>
    </submittedName>
</protein>
<feature type="domain" description="Antitoxin SocA-like Panacea" evidence="1">
    <location>
        <begin position="36"/>
        <end position="127"/>
    </location>
</feature>
<keyword evidence="3" id="KW-1185">Reference proteome</keyword>
<gene>
    <name evidence="2" type="ORF">THIOM_003224</name>
</gene>
<proteinExistence type="predicted"/>
<dbReference type="Pfam" id="PF13274">
    <property type="entry name" value="SocA_Panacea"/>
    <property type="match status" value="1"/>
</dbReference>
<organism evidence="2 3">
    <name type="scientific">Candidatus Thiomargarita nelsonii</name>
    <dbReference type="NCBI Taxonomy" id="1003181"/>
    <lineage>
        <taxon>Bacteria</taxon>
        <taxon>Pseudomonadati</taxon>
        <taxon>Pseudomonadota</taxon>
        <taxon>Gammaproteobacteria</taxon>
        <taxon>Thiotrichales</taxon>
        <taxon>Thiotrichaceae</taxon>
        <taxon>Thiomargarita</taxon>
    </lineage>
</organism>
<dbReference type="EMBL" id="LUTY01001927">
    <property type="protein sequence ID" value="OAD21030.1"/>
    <property type="molecule type" value="Genomic_DNA"/>
</dbReference>
<evidence type="ECO:0000313" key="2">
    <source>
        <dbReference type="EMBL" id="OAD21030.1"/>
    </source>
</evidence>
<accession>A0A176RZ36</accession>
<comment type="caution">
    <text evidence="2">The sequence shown here is derived from an EMBL/GenBank/DDBJ whole genome shotgun (WGS) entry which is preliminary data.</text>
</comment>
<evidence type="ECO:0000313" key="3">
    <source>
        <dbReference type="Proteomes" id="UP000076962"/>
    </source>
</evidence>
<name>A0A176RZ36_9GAMM</name>